<sequence length="323" mass="36853">MPTLSPTNAPTTSPTKLPTSHPTGTPTALPTELPIVSPTHMHTASPSSNTVTFYVMSGDDEYGGRTSALQRGLRKLDNQNGEWLVHLGDILDEKSSCQENEYENFQSIYSQSAVPVYTLPGDNEWKKCPNPDQAWGYWEKYLSNLNTKFWGAPKQYTVQRQSSRNENFAFMNQGIQYVGVNMVAGPIDNRMEWADRHADNLAWIEQNVNDNFNNIHAIIIFGHAGPCCDRVDAPLNILDDEFFEPLSLKADEWKKTTIFIQETNNKYTWSWQSNLEGVSHFWLIKVQSGIWPPMRIEIERTANTIQFDQNGIVRKAFMNTWID</sequence>
<dbReference type="EMBL" id="HBGN01022673">
    <property type="protein sequence ID" value="CAD9336781.1"/>
    <property type="molecule type" value="Transcribed_RNA"/>
</dbReference>
<gene>
    <name evidence="3" type="ORF">DBRI1063_LOCUS14449</name>
</gene>
<evidence type="ECO:0000259" key="2">
    <source>
        <dbReference type="Pfam" id="PF00149"/>
    </source>
</evidence>
<dbReference type="AlphaFoldDB" id="A0A7S1ZF07"/>
<evidence type="ECO:0000256" key="1">
    <source>
        <dbReference type="SAM" id="MobiDB-lite"/>
    </source>
</evidence>
<dbReference type="Gene3D" id="3.60.21.10">
    <property type="match status" value="1"/>
</dbReference>
<feature type="compositionally biased region" description="Polar residues" evidence="1">
    <location>
        <begin position="1"/>
        <end position="28"/>
    </location>
</feature>
<dbReference type="InterPro" id="IPR051918">
    <property type="entry name" value="STPP_CPPED1"/>
</dbReference>
<accession>A0A7S1ZF07</accession>
<feature type="domain" description="Calcineurin-like phosphoesterase" evidence="2">
    <location>
        <begin position="64"/>
        <end position="226"/>
    </location>
</feature>
<dbReference type="SUPFAM" id="SSF56300">
    <property type="entry name" value="Metallo-dependent phosphatases"/>
    <property type="match status" value="1"/>
</dbReference>
<proteinExistence type="predicted"/>
<name>A0A7S1ZF07_9STRA</name>
<dbReference type="InterPro" id="IPR004843">
    <property type="entry name" value="Calcineurin-like_PHP"/>
</dbReference>
<dbReference type="GO" id="GO:0016787">
    <property type="term" value="F:hydrolase activity"/>
    <property type="evidence" value="ECO:0007669"/>
    <property type="project" value="InterPro"/>
</dbReference>
<protein>
    <recommendedName>
        <fullName evidence="2">Calcineurin-like phosphoesterase domain-containing protein</fullName>
    </recommendedName>
</protein>
<dbReference type="PANTHER" id="PTHR43143:SF1">
    <property type="entry name" value="SERINE_THREONINE-PROTEIN PHOSPHATASE CPPED1"/>
    <property type="match status" value="1"/>
</dbReference>
<dbReference type="Pfam" id="PF00149">
    <property type="entry name" value="Metallophos"/>
    <property type="match status" value="1"/>
</dbReference>
<organism evidence="3">
    <name type="scientific">Ditylum brightwellii</name>
    <dbReference type="NCBI Taxonomy" id="49249"/>
    <lineage>
        <taxon>Eukaryota</taxon>
        <taxon>Sar</taxon>
        <taxon>Stramenopiles</taxon>
        <taxon>Ochrophyta</taxon>
        <taxon>Bacillariophyta</taxon>
        <taxon>Mediophyceae</taxon>
        <taxon>Lithodesmiophycidae</taxon>
        <taxon>Lithodesmiales</taxon>
        <taxon>Lithodesmiaceae</taxon>
        <taxon>Ditylum</taxon>
    </lineage>
</organism>
<dbReference type="PANTHER" id="PTHR43143">
    <property type="entry name" value="METALLOPHOSPHOESTERASE, CALCINEURIN SUPERFAMILY"/>
    <property type="match status" value="1"/>
</dbReference>
<reference evidence="3" key="1">
    <citation type="submission" date="2021-01" db="EMBL/GenBank/DDBJ databases">
        <authorList>
            <person name="Corre E."/>
            <person name="Pelletier E."/>
            <person name="Niang G."/>
            <person name="Scheremetjew M."/>
            <person name="Finn R."/>
            <person name="Kale V."/>
            <person name="Holt S."/>
            <person name="Cochrane G."/>
            <person name="Meng A."/>
            <person name="Brown T."/>
            <person name="Cohen L."/>
        </authorList>
    </citation>
    <scope>NUCLEOTIDE SEQUENCE</scope>
    <source>
        <strain evidence="3">Pop2</strain>
    </source>
</reference>
<feature type="region of interest" description="Disordered" evidence="1">
    <location>
        <begin position="1"/>
        <end position="32"/>
    </location>
</feature>
<evidence type="ECO:0000313" key="3">
    <source>
        <dbReference type="EMBL" id="CAD9336781.1"/>
    </source>
</evidence>
<dbReference type="InterPro" id="IPR029052">
    <property type="entry name" value="Metallo-depent_PP-like"/>
</dbReference>